<name>A0A4S8KZU1_DENBC</name>
<dbReference type="Proteomes" id="UP000297245">
    <property type="component" value="Unassembled WGS sequence"/>
</dbReference>
<gene>
    <name evidence="2" type="ORF">K435DRAFT_873244</name>
</gene>
<dbReference type="EMBL" id="ML179801">
    <property type="protein sequence ID" value="THU81530.1"/>
    <property type="molecule type" value="Genomic_DNA"/>
</dbReference>
<evidence type="ECO:0000313" key="3">
    <source>
        <dbReference type="Proteomes" id="UP000297245"/>
    </source>
</evidence>
<proteinExistence type="predicted"/>
<reference evidence="2 3" key="1">
    <citation type="journal article" date="2019" name="Nat. Ecol. Evol.">
        <title>Megaphylogeny resolves global patterns of mushroom evolution.</title>
        <authorList>
            <person name="Varga T."/>
            <person name="Krizsan K."/>
            <person name="Foldi C."/>
            <person name="Dima B."/>
            <person name="Sanchez-Garcia M."/>
            <person name="Sanchez-Ramirez S."/>
            <person name="Szollosi G.J."/>
            <person name="Szarkandi J.G."/>
            <person name="Papp V."/>
            <person name="Albert L."/>
            <person name="Andreopoulos W."/>
            <person name="Angelini C."/>
            <person name="Antonin V."/>
            <person name="Barry K.W."/>
            <person name="Bougher N.L."/>
            <person name="Buchanan P."/>
            <person name="Buyck B."/>
            <person name="Bense V."/>
            <person name="Catcheside P."/>
            <person name="Chovatia M."/>
            <person name="Cooper J."/>
            <person name="Damon W."/>
            <person name="Desjardin D."/>
            <person name="Finy P."/>
            <person name="Geml J."/>
            <person name="Haridas S."/>
            <person name="Hughes K."/>
            <person name="Justo A."/>
            <person name="Karasinski D."/>
            <person name="Kautmanova I."/>
            <person name="Kiss B."/>
            <person name="Kocsube S."/>
            <person name="Kotiranta H."/>
            <person name="LaButti K.M."/>
            <person name="Lechner B.E."/>
            <person name="Liimatainen K."/>
            <person name="Lipzen A."/>
            <person name="Lukacs Z."/>
            <person name="Mihaltcheva S."/>
            <person name="Morgado L.N."/>
            <person name="Niskanen T."/>
            <person name="Noordeloos M.E."/>
            <person name="Ohm R.A."/>
            <person name="Ortiz-Santana B."/>
            <person name="Ovrebo C."/>
            <person name="Racz N."/>
            <person name="Riley R."/>
            <person name="Savchenko A."/>
            <person name="Shiryaev A."/>
            <person name="Soop K."/>
            <person name="Spirin V."/>
            <person name="Szebenyi C."/>
            <person name="Tomsovsky M."/>
            <person name="Tulloss R.E."/>
            <person name="Uehling J."/>
            <person name="Grigoriev I.V."/>
            <person name="Vagvolgyi C."/>
            <person name="Papp T."/>
            <person name="Martin F.M."/>
            <person name="Miettinen O."/>
            <person name="Hibbett D.S."/>
            <person name="Nagy L.G."/>
        </authorList>
    </citation>
    <scope>NUCLEOTIDE SEQUENCE [LARGE SCALE GENOMIC DNA]</scope>
    <source>
        <strain evidence="2 3">CBS 962.96</strain>
    </source>
</reference>
<evidence type="ECO:0000256" key="1">
    <source>
        <dbReference type="SAM" id="MobiDB-lite"/>
    </source>
</evidence>
<dbReference type="OrthoDB" id="2834661at2759"/>
<feature type="compositionally biased region" description="Low complexity" evidence="1">
    <location>
        <begin position="79"/>
        <end position="112"/>
    </location>
</feature>
<keyword evidence="3" id="KW-1185">Reference proteome</keyword>
<protein>
    <submittedName>
        <fullName evidence="2">Uncharacterized protein</fullName>
    </submittedName>
</protein>
<organism evidence="2 3">
    <name type="scientific">Dendrothele bispora (strain CBS 962.96)</name>
    <dbReference type="NCBI Taxonomy" id="1314807"/>
    <lineage>
        <taxon>Eukaryota</taxon>
        <taxon>Fungi</taxon>
        <taxon>Dikarya</taxon>
        <taxon>Basidiomycota</taxon>
        <taxon>Agaricomycotina</taxon>
        <taxon>Agaricomycetes</taxon>
        <taxon>Agaricomycetidae</taxon>
        <taxon>Agaricales</taxon>
        <taxon>Agaricales incertae sedis</taxon>
        <taxon>Dendrothele</taxon>
    </lineage>
</organism>
<accession>A0A4S8KZU1</accession>
<feature type="region of interest" description="Disordered" evidence="1">
    <location>
        <begin position="73"/>
        <end position="113"/>
    </location>
</feature>
<evidence type="ECO:0000313" key="2">
    <source>
        <dbReference type="EMBL" id="THU81530.1"/>
    </source>
</evidence>
<dbReference type="AlphaFoldDB" id="A0A4S8KZU1"/>
<sequence length="478" mass="55784">MASPSCEYFDDAVLRITNDNGSYILFIPRDDSLPVELVELSPAEALGLHDNPSPQSPSCHLCSDHSNQRSCPRARYNLDSGSTANSDSDSDSFSSLPDLVTPTPSSPSSTASMIQISRPVTPLPGYEHPPSYSSNMPIFPSFLELSPITYHLDDREIAYVEGSVFELEQQNLYYKAWANSLWKPHSAFHTPYHRVRLSYLKHATDLSGFHRPEDLFYLRISMGRNRHDTLLAFQHEPQLWIDPIPMIDYTRFHFSMRYVFDEVITCMFGEEEYTFPCVTYVYVRDWNLTWSEVAQYHLMGSIPARYGEEGSGPFSRDRFRIWMGQFIVNEVGDTQFEVLHRQGIKKRGSGLPVMQIRGKLEEDVIDYWWKNRHIWKVSREAFKRSARNLIPSVTRYWIFDLERRLDWLYEKRFPFWCANPRFPDRSFIFRYNMFSPTHVSFNPFLGLSSFDVELIVPDVDHDYTSFNNPFNTPLIQLD</sequence>